<evidence type="ECO:0000256" key="1">
    <source>
        <dbReference type="ARBA" id="ARBA00007532"/>
    </source>
</evidence>
<accession>A0A849C8R9</accession>
<dbReference type="InterPro" id="IPR016156">
    <property type="entry name" value="FAD/NAD-linked_Rdtase_dimer_sf"/>
</dbReference>
<evidence type="ECO:0000313" key="10">
    <source>
        <dbReference type="Proteomes" id="UP000586827"/>
    </source>
</evidence>
<comment type="caution">
    <text evidence="9">The sequence shown here is derived from an EMBL/GenBank/DDBJ whole genome shotgun (WGS) entry which is preliminary data.</text>
</comment>
<sequence length="455" mass="48314">MTVEEVDAVVIGLGPGGEDAATRLAKAGLSVIGVEGRLVGGECPYYACIPTKMMVRAAGVVAEARRMDALAGSATVRHDWRPVATRIRDEATDNWNDAAAVERFEKAGGRFVRGWGRISAPGEVTVDTADGPRVFRAERAIVLNPGTAPVVPAIPGLADTPYWTNRDAVAATEAPESMIVLGGGPVACEFAQVFARFGTAVTMLVRSRMVPRDEPEAAELLAEVFAAQGIRVRTGITPNRVDHDGVRFIVHTDDDVHYAQHMLVATGRHTDLSGLGVGAIGLDEKAKGIEVDDHMRAAEKVWAIGDVTGKGAFTHVSMYQARIAANDILGDITESGEYHAVPRVTFTDPEVGAVGMTEAQAREAGLSVRVGRTDIAASTRGWIHKVGNQGFIKLIEDADRGILVGATSVGPCGGEVLSALAVAVHAEVPVRTLRRMIYAYPTFHRAIETALEDLS</sequence>
<dbReference type="PANTHER" id="PTHR43014:SF2">
    <property type="entry name" value="MERCURIC REDUCTASE"/>
    <property type="match status" value="1"/>
</dbReference>
<dbReference type="SUPFAM" id="SSF51905">
    <property type="entry name" value="FAD/NAD(P)-binding domain"/>
    <property type="match status" value="1"/>
</dbReference>
<dbReference type="FunFam" id="3.30.390.30:FF:000001">
    <property type="entry name" value="Dihydrolipoyl dehydrogenase"/>
    <property type="match status" value="1"/>
</dbReference>
<feature type="binding site" evidence="5">
    <location>
        <position position="306"/>
    </location>
    <ligand>
        <name>FAD</name>
        <dbReference type="ChEBI" id="CHEBI:57692"/>
    </ligand>
</feature>
<gene>
    <name evidence="9" type="ORF">HLB23_22950</name>
</gene>
<dbReference type="Proteomes" id="UP000586827">
    <property type="component" value="Unassembled WGS sequence"/>
</dbReference>
<dbReference type="Pfam" id="PF07992">
    <property type="entry name" value="Pyr_redox_2"/>
    <property type="match status" value="1"/>
</dbReference>
<name>A0A849C8R9_9NOCA</name>
<dbReference type="InterPro" id="IPR023753">
    <property type="entry name" value="FAD/NAD-binding_dom"/>
</dbReference>
<comment type="cofactor">
    <cofactor evidence="5">
        <name>FAD</name>
        <dbReference type="ChEBI" id="CHEBI:57692"/>
    </cofactor>
    <text evidence="5">Binds 1 FAD per subunit.</text>
</comment>
<keyword evidence="5" id="KW-0547">Nucleotide-binding</keyword>
<feature type="domain" description="Pyridine nucleotide-disulphide oxidoreductase dimerisation" evidence="7">
    <location>
        <begin position="341"/>
        <end position="450"/>
    </location>
</feature>
<evidence type="ECO:0000256" key="6">
    <source>
        <dbReference type="PIRSR" id="PIRSR000350-4"/>
    </source>
</evidence>
<dbReference type="AlphaFoldDB" id="A0A849C8R9"/>
<protein>
    <submittedName>
        <fullName evidence="9">NAD(P)/FAD-dependent oxidoreductase</fullName>
    </submittedName>
</protein>
<feature type="binding site" evidence="5">
    <location>
        <position position="52"/>
    </location>
    <ligand>
        <name>FAD</name>
        <dbReference type="ChEBI" id="CHEBI:57692"/>
    </ligand>
</feature>
<dbReference type="GO" id="GO:0003955">
    <property type="term" value="F:NAD(P)H dehydrogenase (quinone) activity"/>
    <property type="evidence" value="ECO:0007669"/>
    <property type="project" value="TreeGrafter"/>
</dbReference>
<dbReference type="RefSeq" id="WP_067524774.1">
    <property type="nucleotide sequence ID" value="NZ_JABELX010000008.1"/>
</dbReference>
<feature type="domain" description="FAD/NAD(P)-binding" evidence="8">
    <location>
        <begin position="7"/>
        <end position="321"/>
    </location>
</feature>
<dbReference type="PANTHER" id="PTHR43014">
    <property type="entry name" value="MERCURIC REDUCTASE"/>
    <property type="match status" value="1"/>
</dbReference>
<evidence type="ECO:0000256" key="5">
    <source>
        <dbReference type="PIRSR" id="PIRSR000350-3"/>
    </source>
</evidence>
<dbReference type="EMBL" id="JABELX010000008">
    <property type="protein sequence ID" value="NNH72685.1"/>
    <property type="molecule type" value="Genomic_DNA"/>
</dbReference>
<organism evidence="9 10">
    <name type="scientific">Nocardia uniformis</name>
    <dbReference type="NCBI Taxonomy" id="53432"/>
    <lineage>
        <taxon>Bacteria</taxon>
        <taxon>Bacillati</taxon>
        <taxon>Actinomycetota</taxon>
        <taxon>Actinomycetes</taxon>
        <taxon>Mycobacteriales</taxon>
        <taxon>Nocardiaceae</taxon>
        <taxon>Nocardia</taxon>
    </lineage>
</organism>
<comment type="similarity">
    <text evidence="1">Belongs to the class-I pyridine nucleotide-disulfide oxidoreductase family.</text>
</comment>
<evidence type="ECO:0000259" key="7">
    <source>
        <dbReference type="Pfam" id="PF02852"/>
    </source>
</evidence>
<dbReference type="InterPro" id="IPR001100">
    <property type="entry name" value="Pyr_nuc-diS_OxRdtase"/>
</dbReference>
<proteinExistence type="inferred from homology"/>
<dbReference type="PRINTS" id="PR00411">
    <property type="entry name" value="PNDRDTASEI"/>
</dbReference>
<keyword evidence="10" id="KW-1185">Reference proteome</keyword>
<dbReference type="InterPro" id="IPR036188">
    <property type="entry name" value="FAD/NAD-bd_sf"/>
</dbReference>
<dbReference type="Gene3D" id="3.30.390.30">
    <property type="match status" value="1"/>
</dbReference>
<feature type="disulfide bond" description="Redox-active" evidence="6">
    <location>
        <begin position="43"/>
        <end position="48"/>
    </location>
</feature>
<keyword evidence="3 5" id="KW-0274">FAD</keyword>
<evidence type="ECO:0000256" key="2">
    <source>
        <dbReference type="ARBA" id="ARBA00022630"/>
    </source>
</evidence>
<dbReference type="PRINTS" id="PR00368">
    <property type="entry name" value="FADPNR"/>
</dbReference>
<evidence type="ECO:0000256" key="4">
    <source>
        <dbReference type="ARBA" id="ARBA00023002"/>
    </source>
</evidence>
<dbReference type="Gene3D" id="3.50.50.60">
    <property type="entry name" value="FAD/NAD(P)-binding domain"/>
    <property type="match status" value="2"/>
</dbReference>
<dbReference type="GO" id="GO:0050660">
    <property type="term" value="F:flavin adenine dinucleotide binding"/>
    <property type="evidence" value="ECO:0007669"/>
    <property type="project" value="TreeGrafter"/>
</dbReference>
<keyword evidence="2" id="KW-0285">Flavoprotein</keyword>
<evidence type="ECO:0000256" key="3">
    <source>
        <dbReference type="ARBA" id="ARBA00022827"/>
    </source>
</evidence>
<keyword evidence="4" id="KW-0560">Oxidoreductase</keyword>
<feature type="binding site" evidence="5">
    <location>
        <position position="267"/>
    </location>
    <ligand>
        <name>NAD(+)</name>
        <dbReference type="ChEBI" id="CHEBI:57540"/>
    </ligand>
</feature>
<dbReference type="PIRSF" id="PIRSF000350">
    <property type="entry name" value="Mercury_reductase_MerA"/>
    <property type="match status" value="1"/>
</dbReference>
<reference evidence="9 10" key="1">
    <citation type="submission" date="2020-05" db="EMBL/GenBank/DDBJ databases">
        <title>MicrobeNet Type strains.</title>
        <authorList>
            <person name="Nicholson A.C."/>
        </authorList>
    </citation>
    <scope>NUCLEOTIDE SEQUENCE [LARGE SCALE GENOMIC DNA]</scope>
    <source>
        <strain evidence="9 10">JCM 3224</strain>
    </source>
</reference>
<feature type="binding site" evidence="5">
    <location>
        <position position="116"/>
    </location>
    <ligand>
        <name>FAD</name>
        <dbReference type="ChEBI" id="CHEBI:57692"/>
    </ligand>
</feature>
<dbReference type="InterPro" id="IPR004099">
    <property type="entry name" value="Pyr_nucl-diS_OxRdtase_dimer"/>
</dbReference>
<dbReference type="Pfam" id="PF02852">
    <property type="entry name" value="Pyr_redox_dim"/>
    <property type="match status" value="1"/>
</dbReference>
<keyword evidence="5" id="KW-0520">NAD</keyword>
<dbReference type="SUPFAM" id="SSF55424">
    <property type="entry name" value="FAD/NAD-linked reductases, dimerisation (C-terminal) domain"/>
    <property type="match status" value="1"/>
</dbReference>
<evidence type="ECO:0000313" key="9">
    <source>
        <dbReference type="EMBL" id="NNH72685.1"/>
    </source>
</evidence>
<evidence type="ECO:0000259" key="8">
    <source>
        <dbReference type="Pfam" id="PF07992"/>
    </source>
</evidence>
<feature type="binding site" evidence="5">
    <location>
        <begin position="182"/>
        <end position="189"/>
    </location>
    <ligand>
        <name>NAD(+)</name>
        <dbReference type="ChEBI" id="CHEBI:57540"/>
    </ligand>
</feature>